<protein>
    <submittedName>
        <fullName evidence="1">Uncharacterized protein</fullName>
    </submittedName>
</protein>
<dbReference type="EMBL" id="CP015519">
    <property type="protein sequence ID" value="APG27366.1"/>
    <property type="molecule type" value="Genomic_DNA"/>
</dbReference>
<reference evidence="1 2" key="1">
    <citation type="journal article" date="2017" name="Genome Announc.">
        <title>Complete Genome Sequences of Two Acetylene-Fermenting Pelobacter acetylenicus Strains.</title>
        <authorList>
            <person name="Sutton J.M."/>
            <person name="Baesman S.M."/>
            <person name="Fierst J.L."/>
            <person name="Poret-Peterson A.T."/>
            <person name="Oremland R.S."/>
            <person name="Dunlap D.S."/>
            <person name="Akob D.M."/>
        </authorList>
    </citation>
    <scope>NUCLEOTIDE SEQUENCE [LARGE SCALE GENOMIC DNA]</scope>
    <source>
        <strain evidence="1 2">SFB93</strain>
    </source>
</reference>
<accession>A0A1L3GN46</accession>
<sequence>MATSPPCPINLLENFADCRMVKVTIPLLREESIHLDGVVKDFTESSLDIHFPSQPLPLSDLAEEGQWRVTFDKGISFLTLWTSLATLVNPSRVQLNITGSETNHYARRDHRVDTEVYLRYWQAGDGRQELPPQRTRVNLSGYGVSFQAQTTLAANSLVELEIFLPGGTLEKIRCVGRIIRGSSQEENCSVTALELVNPGQDDIEKIINFCMTVQFRDMQQKARMLVSSMGPDNT</sequence>
<evidence type="ECO:0000313" key="1">
    <source>
        <dbReference type="EMBL" id="APG27366.1"/>
    </source>
</evidence>
<dbReference type="OrthoDB" id="5387593at2"/>
<organism evidence="1 2">
    <name type="scientific">Syntrophotalea acetylenivorans</name>
    <dbReference type="NCBI Taxonomy" id="1842532"/>
    <lineage>
        <taxon>Bacteria</taxon>
        <taxon>Pseudomonadati</taxon>
        <taxon>Thermodesulfobacteriota</taxon>
        <taxon>Desulfuromonadia</taxon>
        <taxon>Desulfuromonadales</taxon>
        <taxon>Syntrophotaleaceae</taxon>
        <taxon>Syntrophotalea</taxon>
    </lineage>
</organism>
<keyword evidence="2" id="KW-1185">Reference proteome</keyword>
<dbReference type="KEGG" id="pef:A7E78_05620"/>
<evidence type="ECO:0000313" key="2">
    <source>
        <dbReference type="Proteomes" id="UP000182517"/>
    </source>
</evidence>
<gene>
    <name evidence="1" type="ORF">A7E78_05620</name>
</gene>
<dbReference type="Proteomes" id="UP000182517">
    <property type="component" value="Chromosome"/>
</dbReference>
<dbReference type="AlphaFoldDB" id="A0A1L3GN46"/>
<dbReference type="STRING" id="1842532.A7E78_05620"/>
<dbReference type="RefSeq" id="WP_072283334.1">
    <property type="nucleotide sequence ID" value="NZ_CP015519.1"/>
</dbReference>
<proteinExistence type="predicted"/>
<name>A0A1L3GN46_9BACT</name>